<dbReference type="AlphaFoldDB" id="A0A090VC48"/>
<sequence>MSKQLLHITNSGHLSGRLTELEIPGEQLTWQELFCEGPTLETIHCKESIEVRKTFLHDFYDVDLDLKKVDIELEKLDDAEVKYSEIILWFDYDLFSHINMLAVISLIHQKKIKLPISLVCSGRIPGNKSLTGLTELNTSQLINQYKNKVDLNEDDIDMATTVWGIYCGKDHNLLKPFIVKSSSFKYLSNCLKAHLERFPNSKDGLNILERNILEIVRDNTIKSKHHLLGYALNYQGYYGYRDLQLARFIDKLSVFLIDEENSITLNRDGYEALLSQHNFSKEIDSEMYFGGVKKYDFQFSKPLNKLVKTVSNAN</sequence>
<reference evidence="3 6" key="2">
    <citation type="submission" date="2019-03" db="EMBL/GenBank/DDBJ databases">
        <title>Genomic Encyclopedia of Type Strains, Phase III (KMG-III): the genomes of soil and plant-associated and newly described type strains.</title>
        <authorList>
            <person name="Whitman W."/>
        </authorList>
    </citation>
    <scope>NUCLEOTIDE SEQUENCE [LARGE SCALE GENOMIC DNA]</scope>
    <source>
        <strain evidence="3 6">CECT 8301</strain>
    </source>
</reference>
<evidence type="ECO:0000313" key="4">
    <source>
        <dbReference type="Proteomes" id="UP000029643"/>
    </source>
</evidence>
<dbReference type="Proteomes" id="UP000294824">
    <property type="component" value="Unassembled WGS sequence"/>
</dbReference>
<proteinExistence type="predicted"/>
<dbReference type="EMBL" id="BBNQ01000003">
    <property type="protein sequence ID" value="GAL61663.1"/>
    <property type="molecule type" value="Genomic_DNA"/>
</dbReference>
<evidence type="ECO:0000313" key="6">
    <source>
        <dbReference type="Proteomes" id="UP000294824"/>
    </source>
</evidence>
<name>A0A090VC48_9FLAO</name>
<dbReference type="OrthoDB" id="127805at2"/>
<gene>
    <name evidence="3" type="ORF">DFQ06_0759</name>
    <name evidence="2" type="ORF">JCM19274_5629</name>
    <name evidence="1" type="ORF">JCM19300_1486</name>
</gene>
<evidence type="ECO:0000313" key="5">
    <source>
        <dbReference type="Proteomes" id="UP000029644"/>
    </source>
</evidence>
<accession>A0A090VC48</accession>
<dbReference type="Proteomes" id="UP000029643">
    <property type="component" value="Unassembled WGS sequence"/>
</dbReference>
<dbReference type="Proteomes" id="UP000029644">
    <property type="component" value="Unassembled WGS sequence"/>
</dbReference>
<dbReference type="EMBL" id="SORL01000007">
    <property type="protein sequence ID" value="TDY63865.1"/>
    <property type="molecule type" value="Genomic_DNA"/>
</dbReference>
<dbReference type="EMBL" id="BBNU01000001">
    <property type="protein sequence ID" value="GAL77916.1"/>
    <property type="molecule type" value="Genomic_DNA"/>
</dbReference>
<accession>A0A4R8MIU9</accession>
<evidence type="ECO:0008006" key="7">
    <source>
        <dbReference type="Google" id="ProtNLM"/>
    </source>
</evidence>
<evidence type="ECO:0000313" key="1">
    <source>
        <dbReference type="EMBL" id="GAL61663.1"/>
    </source>
</evidence>
<dbReference type="STRING" id="221126.SAMN04489722_10276"/>
<protein>
    <recommendedName>
        <fullName evidence="7">DUF1835 domain-containing protein</fullName>
    </recommendedName>
</protein>
<evidence type="ECO:0000313" key="3">
    <source>
        <dbReference type="EMBL" id="TDY63865.1"/>
    </source>
</evidence>
<reference evidence="4 5" key="1">
    <citation type="journal article" date="2014" name="Genome Announc.">
        <title>Draft Genome Sequences of Marine Flavobacterium Algibacter lectus Strains SS8 and NR4.</title>
        <authorList>
            <person name="Takatani N."/>
            <person name="Nakanishi M."/>
            <person name="Meirelles P."/>
            <person name="Mino S."/>
            <person name="Suda W."/>
            <person name="Oshima K."/>
            <person name="Hattori M."/>
            <person name="Ohkuma M."/>
            <person name="Hosokawa M."/>
            <person name="Miyashita K."/>
            <person name="Thompson F.L."/>
            <person name="Niwa A."/>
            <person name="Sawabe T."/>
            <person name="Sawabe T."/>
        </authorList>
    </citation>
    <scope>NUCLEOTIDE SEQUENCE [LARGE SCALE GENOMIC DNA]</scope>
    <source>
        <strain evidence="2">JCM 19274</strain>
        <strain evidence="1 5">JCM 19300</strain>
        <strain evidence="4">JCM19274</strain>
    </source>
</reference>
<dbReference type="RefSeq" id="WP_042495280.1">
    <property type="nucleotide sequence ID" value="NZ_BBNQ01000003.1"/>
</dbReference>
<evidence type="ECO:0000313" key="2">
    <source>
        <dbReference type="EMBL" id="GAL77916.1"/>
    </source>
</evidence>
<keyword evidence="6" id="KW-1185">Reference proteome</keyword>
<organism evidence="1 5">
    <name type="scientific">Algibacter lectus</name>
    <dbReference type="NCBI Taxonomy" id="221126"/>
    <lineage>
        <taxon>Bacteria</taxon>
        <taxon>Pseudomonadati</taxon>
        <taxon>Bacteroidota</taxon>
        <taxon>Flavobacteriia</taxon>
        <taxon>Flavobacteriales</taxon>
        <taxon>Flavobacteriaceae</taxon>
        <taxon>Algibacter</taxon>
    </lineage>
</organism>
<comment type="caution">
    <text evidence="1">The sequence shown here is derived from an EMBL/GenBank/DDBJ whole genome shotgun (WGS) entry which is preliminary data.</text>
</comment>